<evidence type="ECO:0000313" key="1">
    <source>
        <dbReference type="EMBL" id="JAD38783.1"/>
    </source>
</evidence>
<sequence>MHPDSTYFVPSTTMQMSPVAHDVRYPMLHTIESCTTTNTQYSCSNHQDRIA</sequence>
<name>A0A0A8ZM72_ARUDO</name>
<proteinExistence type="predicted"/>
<organism evidence="1">
    <name type="scientific">Arundo donax</name>
    <name type="common">Giant reed</name>
    <name type="synonym">Donax arundinaceus</name>
    <dbReference type="NCBI Taxonomy" id="35708"/>
    <lineage>
        <taxon>Eukaryota</taxon>
        <taxon>Viridiplantae</taxon>
        <taxon>Streptophyta</taxon>
        <taxon>Embryophyta</taxon>
        <taxon>Tracheophyta</taxon>
        <taxon>Spermatophyta</taxon>
        <taxon>Magnoliopsida</taxon>
        <taxon>Liliopsida</taxon>
        <taxon>Poales</taxon>
        <taxon>Poaceae</taxon>
        <taxon>PACMAD clade</taxon>
        <taxon>Arundinoideae</taxon>
        <taxon>Arundineae</taxon>
        <taxon>Arundo</taxon>
    </lineage>
</organism>
<accession>A0A0A8ZM72</accession>
<protein>
    <submittedName>
        <fullName evidence="1">Uncharacterized protein</fullName>
    </submittedName>
</protein>
<dbReference type="EMBL" id="GBRH01259112">
    <property type="protein sequence ID" value="JAD38783.1"/>
    <property type="molecule type" value="Transcribed_RNA"/>
</dbReference>
<reference evidence="1" key="2">
    <citation type="journal article" date="2015" name="Data Brief">
        <title>Shoot transcriptome of the giant reed, Arundo donax.</title>
        <authorList>
            <person name="Barrero R.A."/>
            <person name="Guerrero F.D."/>
            <person name="Moolhuijzen P."/>
            <person name="Goolsby J.A."/>
            <person name="Tidwell J."/>
            <person name="Bellgard S.E."/>
            <person name="Bellgard M.I."/>
        </authorList>
    </citation>
    <scope>NUCLEOTIDE SEQUENCE</scope>
    <source>
        <tissue evidence="1">Shoot tissue taken approximately 20 cm above the soil surface</tissue>
    </source>
</reference>
<dbReference type="AlphaFoldDB" id="A0A0A8ZM72"/>
<reference evidence="1" key="1">
    <citation type="submission" date="2014-09" db="EMBL/GenBank/DDBJ databases">
        <authorList>
            <person name="Magalhaes I.L.F."/>
            <person name="Oliveira U."/>
            <person name="Santos F.R."/>
            <person name="Vidigal T.H.D.A."/>
            <person name="Brescovit A.D."/>
            <person name="Santos A.J."/>
        </authorList>
    </citation>
    <scope>NUCLEOTIDE SEQUENCE</scope>
    <source>
        <tissue evidence="1">Shoot tissue taken approximately 20 cm above the soil surface</tissue>
    </source>
</reference>